<evidence type="ECO:0000313" key="2">
    <source>
        <dbReference type="Proteomes" id="UP000001191"/>
    </source>
</evidence>
<reference evidence="1 2" key="2">
    <citation type="journal article" date="2013" name="Plant Physiol.">
        <title>A Nostoc punctiforme Sugar Transporter Necessary to Establish a Cyanobacterium-Plant Symbiosis.</title>
        <authorList>
            <person name="Ekman M."/>
            <person name="Picossi S."/>
            <person name="Campbell E.L."/>
            <person name="Meeks J.C."/>
            <person name="Flores E."/>
        </authorList>
    </citation>
    <scope>NUCLEOTIDE SEQUENCE [LARGE SCALE GENOMIC DNA]</scope>
    <source>
        <strain evidence="2">ATCC 29133 / PCC 73102</strain>
    </source>
</reference>
<proteinExistence type="predicted"/>
<accession>B2IZM3</accession>
<dbReference type="OrthoDB" id="490451at2"/>
<dbReference type="Proteomes" id="UP000001191">
    <property type="component" value="Chromosome"/>
</dbReference>
<protein>
    <submittedName>
        <fullName evidence="1">Uncharacterized protein</fullName>
    </submittedName>
</protein>
<dbReference type="HOGENOM" id="CLU_1957308_0_0_3"/>
<dbReference type="RefSeq" id="WP_012408174.1">
    <property type="nucleotide sequence ID" value="NC_010628.1"/>
</dbReference>
<keyword evidence="2" id="KW-1185">Reference proteome</keyword>
<dbReference type="EnsemblBacteria" id="ACC80153">
    <property type="protein sequence ID" value="ACC80153"/>
    <property type="gene ID" value="Npun_R1452"/>
</dbReference>
<reference evidence="2" key="1">
    <citation type="submission" date="2008-04" db="EMBL/GenBank/DDBJ databases">
        <title>Complete sequence of chromosome of Nostoc punctiforme ATCC 29133.</title>
        <authorList>
            <consortium name="US DOE Joint Genome Institute"/>
            <person name="Copeland A."/>
            <person name="Lucas S."/>
            <person name="Lapidus A."/>
            <person name="Glavina del Rio T."/>
            <person name="Dalin E."/>
            <person name="Tice H."/>
            <person name="Pitluck S."/>
            <person name="Chain P."/>
            <person name="Malfatti S."/>
            <person name="Shin M."/>
            <person name="Vergez L."/>
            <person name="Schmutz J."/>
            <person name="Larimer F."/>
            <person name="Land M."/>
            <person name="Hauser L."/>
            <person name="Kyrpides N."/>
            <person name="Kim E."/>
            <person name="Meeks J.C."/>
            <person name="Elhai J."/>
            <person name="Campbell E.L."/>
            <person name="Thiel T."/>
            <person name="Longmire J."/>
            <person name="Potts M."/>
            <person name="Atlas R."/>
        </authorList>
    </citation>
    <scope>NUCLEOTIDE SEQUENCE [LARGE SCALE GENOMIC DNA]</scope>
    <source>
        <strain evidence="2">ATCC 29133 / PCC 73102</strain>
    </source>
</reference>
<evidence type="ECO:0000313" key="1">
    <source>
        <dbReference type="EMBL" id="ACC80153.1"/>
    </source>
</evidence>
<dbReference type="EMBL" id="CP001037">
    <property type="protein sequence ID" value="ACC80153.1"/>
    <property type="molecule type" value="Genomic_DNA"/>
</dbReference>
<sequence>MDEVLTFNGIWKTSLPFLFPYRKEVLNSPPTLQGLGARGLGFASSFPYRVKSQARWWAISKGIQPQLHRVITRAPKCWRTYGSKVKPFSSQSGRVIFLMPKGLEGLGILPKVCQEVLVIFQTVKVCDC</sequence>
<gene>
    <name evidence="1" type="ordered locus">Npun_R1452</name>
</gene>
<dbReference type="AlphaFoldDB" id="B2IZM3"/>
<dbReference type="KEGG" id="npu:Npun_R1452"/>
<name>B2IZM3_NOSP7</name>
<organism evidence="1 2">
    <name type="scientific">Nostoc punctiforme (strain ATCC 29133 / PCC 73102)</name>
    <dbReference type="NCBI Taxonomy" id="63737"/>
    <lineage>
        <taxon>Bacteria</taxon>
        <taxon>Bacillati</taxon>
        <taxon>Cyanobacteriota</taxon>
        <taxon>Cyanophyceae</taxon>
        <taxon>Nostocales</taxon>
        <taxon>Nostocaceae</taxon>
        <taxon>Nostoc</taxon>
    </lineage>
</organism>